<feature type="compositionally biased region" description="Pro residues" evidence="2">
    <location>
        <begin position="325"/>
        <end position="334"/>
    </location>
</feature>
<organism evidence="4 5">
    <name type="scientific">Allorhodopirellula solitaria</name>
    <dbReference type="NCBI Taxonomy" id="2527987"/>
    <lineage>
        <taxon>Bacteria</taxon>
        <taxon>Pseudomonadati</taxon>
        <taxon>Planctomycetota</taxon>
        <taxon>Planctomycetia</taxon>
        <taxon>Pirellulales</taxon>
        <taxon>Pirellulaceae</taxon>
        <taxon>Allorhodopirellula</taxon>
    </lineage>
</organism>
<feature type="domain" description="Prephenate/arogenate dehydrogenase" evidence="3">
    <location>
        <begin position="34"/>
        <end position="317"/>
    </location>
</feature>
<dbReference type="Pfam" id="PF02153">
    <property type="entry name" value="PDH_N"/>
    <property type="match status" value="1"/>
</dbReference>
<dbReference type="GO" id="GO:0070403">
    <property type="term" value="F:NAD+ binding"/>
    <property type="evidence" value="ECO:0007669"/>
    <property type="project" value="InterPro"/>
</dbReference>
<dbReference type="SUPFAM" id="SSF48179">
    <property type="entry name" value="6-phosphogluconate dehydrogenase C-terminal domain-like"/>
    <property type="match status" value="1"/>
</dbReference>
<dbReference type="InterPro" id="IPR008927">
    <property type="entry name" value="6-PGluconate_DH-like_C_sf"/>
</dbReference>
<dbReference type="SUPFAM" id="SSF51735">
    <property type="entry name" value="NAD(P)-binding Rossmann-fold domains"/>
    <property type="match status" value="1"/>
</dbReference>
<proteinExistence type="predicted"/>
<comment type="caution">
    <text evidence="4">The sequence shown here is derived from an EMBL/GenBank/DDBJ whole genome shotgun (WGS) entry which is preliminary data.</text>
</comment>
<gene>
    <name evidence="4" type="ORF">CA85_21590</name>
</gene>
<evidence type="ECO:0000313" key="4">
    <source>
        <dbReference type="EMBL" id="TWT67309.1"/>
    </source>
</evidence>
<evidence type="ECO:0000313" key="5">
    <source>
        <dbReference type="Proteomes" id="UP000318053"/>
    </source>
</evidence>
<dbReference type="OrthoDB" id="9802008at2"/>
<evidence type="ECO:0000256" key="1">
    <source>
        <dbReference type="ARBA" id="ARBA00023002"/>
    </source>
</evidence>
<dbReference type="Proteomes" id="UP000318053">
    <property type="component" value="Unassembled WGS sequence"/>
</dbReference>
<name>A0A5C5XXN0_9BACT</name>
<dbReference type="PROSITE" id="PS51176">
    <property type="entry name" value="PDH_ADH"/>
    <property type="match status" value="1"/>
</dbReference>
<dbReference type="Gene3D" id="1.10.3660.10">
    <property type="entry name" value="6-phosphogluconate dehydrogenase C-terminal like domain"/>
    <property type="match status" value="1"/>
</dbReference>
<dbReference type="InterPro" id="IPR050812">
    <property type="entry name" value="Preph/Arog_dehydrog"/>
</dbReference>
<dbReference type="Pfam" id="PF20463">
    <property type="entry name" value="PDH_C"/>
    <property type="match status" value="1"/>
</dbReference>
<dbReference type="Gene3D" id="3.40.50.720">
    <property type="entry name" value="NAD(P)-binding Rossmann-like Domain"/>
    <property type="match status" value="1"/>
</dbReference>
<dbReference type="InterPro" id="IPR036291">
    <property type="entry name" value="NAD(P)-bd_dom_sf"/>
</dbReference>
<dbReference type="GO" id="GO:0008977">
    <property type="term" value="F:prephenate dehydrogenase (NAD+) activity"/>
    <property type="evidence" value="ECO:0007669"/>
    <property type="project" value="InterPro"/>
</dbReference>
<keyword evidence="1" id="KW-0560">Oxidoreductase</keyword>
<sequence>MLSPEDWAWSVRCDILLRVNISDFANESSSSPIRTVAVIGLGLLGGSVAKSLRRSVGEASPRVIGWGRRPETREFAINHDLVDAVSDDFVEASRLADLVVIATPVDRIAQYAIEVAKECPNVLITDVGSTKRGIVDAVAAAPRAATRFVAAHPIAGSEKTGIEFARDDLFDQKSIVITPSGHEVAGAVDAVDQFWRSTGGRTRRLSPQQHDEMMAVTSHAPHLISAMVARQVPDEAIALVGRGWLDTTRIAAGDEGLWTSIVTENRAAILAAMQAAAQDLSRLVEIIETADDEALTEYLRAARQQRESARPPRNPSAPAKAVKTVPPPNIHPPR</sequence>
<dbReference type="FunFam" id="3.40.50.720:FF:000208">
    <property type="entry name" value="Prephenate dehydrogenase"/>
    <property type="match status" value="1"/>
</dbReference>
<dbReference type="PANTHER" id="PTHR21363">
    <property type="entry name" value="PREPHENATE DEHYDROGENASE"/>
    <property type="match status" value="1"/>
</dbReference>
<keyword evidence="5" id="KW-1185">Reference proteome</keyword>
<dbReference type="PANTHER" id="PTHR21363:SF0">
    <property type="entry name" value="PREPHENATE DEHYDROGENASE [NADP(+)]"/>
    <property type="match status" value="1"/>
</dbReference>
<dbReference type="InterPro" id="IPR003099">
    <property type="entry name" value="Prephen_DH"/>
</dbReference>
<evidence type="ECO:0000259" key="3">
    <source>
        <dbReference type="PROSITE" id="PS51176"/>
    </source>
</evidence>
<feature type="region of interest" description="Disordered" evidence="2">
    <location>
        <begin position="302"/>
        <end position="334"/>
    </location>
</feature>
<dbReference type="InterPro" id="IPR046826">
    <property type="entry name" value="PDH_N"/>
</dbReference>
<dbReference type="GO" id="GO:0006571">
    <property type="term" value="P:tyrosine biosynthetic process"/>
    <property type="evidence" value="ECO:0007669"/>
    <property type="project" value="InterPro"/>
</dbReference>
<accession>A0A5C5XXN0</accession>
<evidence type="ECO:0000256" key="2">
    <source>
        <dbReference type="SAM" id="MobiDB-lite"/>
    </source>
</evidence>
<protein>
    <submittedName>
        <fullName evidence="4">Prephenate dehydrogenase</fullName>
    </submittedName>
</protein>
<reference evidence="4 5" key="1">
    <citation type="submission" date="2019-02" db="EMBL/GenBank/DDBJ databases">
        <title>Deep-cultivation of Planctomycetes and their phenomic and genomic characterization uncovers novel biology.</title>
        <authorList>
            <person name="Wiegand S."/>
            <person name="Jogler M."/>
            <person name="Boedeker C."/>
            <person name="Pinto D."/>
            <person name="Vollmers J."/>
            <person name="Rivas-Marin E."/>
            <person name="Kohn T."/>
            <person name="Peeters S.H."/>
            <person name="Heuer A."/>
            <person name="Rast P."/>
            <person name="Oberbeckmann S."/>
            <person name="Bunk B."/>
            <person name="Jeske O."/>
            <person name="Meyerdierks A."/>
            <person name="Storesund J.E."/>
            <person name="Kallscheuer N."/>
            <person name="Luecker S."/>
            <person name="Lage O.M."/>
            <person name="Pohl T."/>
            <person name="Merkel B.J."/>
            <person name="Hornburger P."/>
            <person name="Mueller R.-W."/>
            <person name="Bruemmer F."/>
            <person name="Labrenz M."/>
            <person name="Spormann A.M."/>
            <person name="Op Den Camp H."/>
            <person name="Overmann J."/>
            <person name="Amann R."/>
            <person name="Jetten M.S.M."/>
            <person name="Mascher T."/>
            <person name="Medema M.H."/>
            <person name="Devos D.P."/>
            <person name="Kaster A.-K."/>
            <person name="Ovreas L."/>
            <person name="Rohde M."/>
            <person name="Galperin M.Y."/>
            <person name="Jogler C."/>
        </authorList>
    </citation>
    <scope>NUCLEOTIDE SEQUENCE [LARGE SCALE GENOMIC DNA]</scope>
    <source>
        <strain evidence="4 5">CA85</strain>
    </source>
</reference>
<dbReference type="GO" id="GO:0004665">
    <property type="term" value="F:prephenate dehydrogenase (NADP+) activity"/>
    <property type="evidence" value="ECO:0007669"/>
    <property type="project" value="InterPro"/>
</dbReference>
<dbReference type="EMBL" id="SJPK01000004">
    <property type="protein sequence ID" value="TWT67309.1"/>
    <property type="molecule type" value="Genomic_DNA"/>
</dbReference>
<dbReference type="AlphaFoldDB" id="A0A5C5XXN0"/>
<dbReference type="InterPro" id="IPR046825">
    <property type="entry name" value="PDH_C"/>
</dbReference>